<dbReference type="Pfam" id="PF14289">
    <property type="entry name" value="DUF4369"/>
    <property type="match status" value="1"/>
</dbReference>
<reference evidence="6 7" key="1">
    <citation type="submission" date="2018-10" db="EMBL/GenBank/DDBJ databases">
        <title>Genome sequencing of Pedobacter jejuensis TNB23.</title>
        <authorList>
            <person name="Cho Y.-J."/>
            <person name="Cho A."/>
            <person name="Kim O.-S."/>
        </authorList>
    </citation>
    <scope>NUCLEOTIDE SEQUENCE [LARGE SCALE GENOMIC DNA]</scope>
    <source>
        <strain evidence="6 7">TNB23</strain>
    </source>
</reference>
<gene>
    <name evidence="6" type="ORF">D7004_04465</name>
</gene>
<keyword evidence="2" id="KW-0201">Cytochrome c-type biogenesis</keyword>
<dbReference type="InterPro" id="IPR000866">
    <property type="entry name" value="AhpC/TSA"/>
</dbReference>
<comment type="caution">
    <text evidence="6">The sequence shown here is derived from an EMBL/GenBank/DDBJ whole genome shotgun (WGS) entry which is preliminary data.</text>
</comment>
<evidence type="ECO:0000256" key="4">
    <source>
        <dbReference type="ARBA" id="ARBA00023284"/>
    </source>
</evidence>
<dbReference type="PROSITE" id="PS51352">
    <property type="entry name" value="THIOREDOXIN_2"/>
    <property type="match status" value="1"/>
</dbReference>
<sequence>MLLRCHKAMLQTATEPLYKTLIDNNCRELACLHLSRAGLTRFKTYTMQFKKISIGFIIASFPVISLAQVGNSYTLQGKADKPATVTLQYNVNGNTIQNKGEVKNGEIRLTGTIDTKVEASLLVSPSTVGSDGAGAMATIIHLWLEPGNISINSLDSLQKGHGVFSGTTLNDESNALAKEKQSITGLPDKAHDEDIKAIVIKFIKTHPASLVSLTELNISLSRGIPDLELVEPLFNGLSADLKGSPLGLEYQKKLIKWRTVDVGAIAPDFIQPDQNGKPVKLSDYKGKYLLVDFWASWCHPCRDENPNLVKQYELYKGKNFTILSISLDERRQDWLKAIKEDGLPWKQVSDLKKNNQARAKYGVQSIPDNFLINPEGEIIGKSLRGEDLNKKLKEVIEN</sequence>
<dbReference type="GO" id="GO:0016491">
    <property type="term" value="F:oxidoreductase activity"/>
    <property type="evidence" value="ECO:0007669"/>
    <property type="project" value="InterPro"/>
</dbReference>
<evidence type="ECO:0000313" key="7">
    <source>
        <dbReference type="Proteomes" id="UP000274046"/>
    </source>
</evidence>
<name>A0A3N0C0J6_9SPHI</name>
<dbReference type="Proteomes" id="UP000274046">
    <property type="component" value="Unassembled WGS sequence"/>
</dbReference>
<evidence type="ECO:0000256" key="1">
    <source>
        <dbReference type="ARBA" id="ARBA00004196"/>
    </source>
</evidence>
<dbReference type="GO" id="GO:0017004">
    <property type="term" value="P:cytochrome complex assembly"/>
    <property type="evidence" value="ECO:0007669"/>
    <property type="project" value="UniProtKB-KW"/>
</dbReference>
<feature type="domain" description="Thioredoxin" evidence="5">
    <location>
        <begin position="260"/>
        <end position="398"/>
    </location>
</feature>
<dbReference type="InterPro" id="IPR036249">
    <property type="entry name" value="Thioredoxin-like_sf"/>
</dbReference>
<evidence type="ECO:0000256" key="2">
    <source>
        <dbReference type="ARBA" id="ARBA00022748"/>
    </source>
</evidence>
<dbReference type="EMBL" id="RBEE01000005">
    <property type="protein sequence ID" value="RNL55568.1"/>
    <property type="molecule type" value="Genomic_DNA"/>
</dbReference>
<comment type="subcellular location">
    <subcellularLocation>
        <location evidence="1">Cell envelope</location>
    </subcellularLocation>
</comment>
<dbReference type="GO" id="GO:0016209">
    <property type="term" value="F:antioxidant activity"/>
    <property type="evidence" value="ECO:0007669"/>
    <property type="project" value="InterPro"/>
</dbReference>
<dbReference type="CDD" id="cd02966">
    <property type="entry name" value="TlpA_like_family"/>
    <property type="match status" value="1"/>
</dbReference>
<dbReference type="InterPro" id="IPR025380">
    <property type="entry name" value="DUF4369"/>
</dbReference>
<evidence type="ECO:0000256" key="3">
    <source>
        <dbReference type="ARBA" id="ARBA00023157"/>
    </source>
</evidence>
<evidence type="ECO:0000259" key="5">
    <source>
        <dbReference type="PROSITE" id="PS51352"/>
    </source>
</evidence>
<keyword evidence="3" id="KW-1015">Disulfide bond</keyword>
<dbReference type="AlphaFoldDB" id="A0A3N0C0J6"/>
<keyword evidence="4" id="KW-0676">Redox-active center</keyword>
<accession>A0A3N0C0J6</accession>
<dbReference type="InterPro" id="IPR050553">
    <property type="entry name" value="Thioredoxin_ResA/DsbE_sf"/>
</dbReference>
<dbReference type="OrthoDB" id="750178at2"/>
<proteinExistence type="predicted"/>
<organism evidence="6 7">
    <name type="scientific">Pedobacter jejuensis</name>
    <dbReference type="NCBI Taxonomy" id="1268550"/>
    <lineage>
        <taxon>Bacteria</taxon>
        <taxon>Pseudomonadati</taxon>
        <taxon>Bacteroidota</taxon>
        <taxon>Sphingobacteriia</taxon>
        <taxon>Sphingobacteriales</taxon>
        <taxon>Sphingobacteriaceae</taxon>
        <taxon>Pedobacter</taxon>
    </lineage>
</organism>
<dbReference type="GO" id="GO:0030313">
    <property type="term" value="C:cell envelope"/>
    <property type="evidence" value="ECO:0007669"/>
    <property type="project" value="UniProtKB-SubCell"/>
</dbReference>
<dbReference type="InterPro" id="IPR013766">
    <property type="entry name" value="Thioredoxin_domain"/>
</dbReference>
<keyword evidence="7" id="KW-1185">Reference proteome</keyword>
<dbReference type="PANTHER" id="PTHR42852">
    <property type="entry name" value="THIOL:DISULFIDE INTERCHANGE PROTEIN DSBE"/>
    <property type="match status" value="1"/>
</dbReference>
<dbReference type="PANTHER" id="PTHR42852:SF6">
    <property type="entry name" value="THIOL:DISULFIDE INTERCHANGE PROTEIN DSBE"/>
    <property type="match status" value="1"/>
</dbReference>
<dbReference type="SUPFAM" id="SSF52833">
    <property type="entry name" value="Thioredoxin-like"/>
    <property type="match status" value="1"/>
</dbReference>
<protein>
    <submittedName>
        <fullName evidence="6">AhpC/TSA family protein</fullName>
    </submittedName>
</protein>
<evidence type="ECO:0000313" key="6">
    <source>
        <dbReference type="EMBL" id="RNL55568.1"/>
    </source>
</evidence>
<dbReference type="Pfam" id="PF00578">
    <property type="entry name" value="AhpC-TSA"/>
    <property type="match status" value="1"/>
</dbReference>
<dbReference type="Gene3D" id="3.40.30.10">
    <property type="entry name" value="Glutaredoxin"/>
    <property type="match status" value="1"/>
</dbReference>